<protein>
    <recommendedName>
        <fullName evidence="3">Haloacid dehalogenase</fullName>
    </recommendedName>
</protein>
<dbReference type="EMBL" id="MFUY01000022">
    <property type="protein sequence ID" value="OGI85809.1"/>
    <property type="molecule type" value="Genomic_DNA"/>
</dbReference>
<dbReference type="AlphaFoldDB" id="A0A1F6WVA8"/>
<comment type="caution">
    <text evidence="1">The sequence shown here is derived from an EMBL/GenBank/DDBJ whole genome shotgun (WGS) entry which is preliminary data.</text>
</comment>
<name>A0A1F6WVA8_9BACT</name>
<gene>
    <name evidence="1" type="ORF">A3A05_03365</name>
</gene>
<dbReference type="SUPFAM" id="SSF56784">
    <property type="entry name" value="HAD-like"/>
    <property type="match status" value="1"/>
</dbReference>
<evidence type="ECO:0000313" key="1">
    <source>
        <dbReference type="EMBL" id="OGI85809.1"/>
    </source>
</evidence>
<dbReference type="InterPro" id="IPR036412">
    <property type="entry name" value="HAD-like_sf"/>
</dbReference>
<dbReference type="InterPro" id="IPR023214">
    <property type="entry name" value="HAD_sf"/>
</dbReference>
<evidence type="ECO:0008006" key="3">
    <source>
        <dbReference type="Google" id="ProtNLM"/>
    </source>
</evidence>
<dbReference type="STRING" id="1801774.A3A05_03365"/>
<sequence length="181" mass="21555">MKYIFDFDDVLFNNTTQFKEHIYTCLEKAGVSRNTAEEYYKKERVNPLHLKKILAHFSVREDLYEEIMVNSKNFSNEELFKIIRKIGKDNCYIITYGNKEFNLDKITRSGAGDLFHKRNVFIVSGSKKDIIEKICDKHKDEEVIFIDDKAYHFKDLDFKKYPNLRTILYTGQNLKPYLPRS</sequence>
<accession>A0A1F6WVA8</accession>
<organism evidence="1 2">
    <name type="scientific">Candidatus Nomurabacteria bacterium RIFCSPLOWO2_01_FULL_41_12</name>
    <dbReference type="NCBI Taxonomy" id="1801774"/>
    <lineage>
        <taxon>Bacteria</taxon>
        <taxon>Candidatus Nomuraibacteriota</taxon>
    </lineage>
</organism>
<proteinExistence type="predicted"/>
<dbReference type="Gene3D" id="3.40.50.1000">
    <property type="entry name" value="HAD superfamily/HAD-like"/>
    <property type="match status" value="1"/>
</dbReference>
<evidence type="ECO:0000313" key="2">
    <source>
        <dbReference type="Proteomes" id="UP000176187"/>
    </source>
</evidence>
<dbReference type="Proteomes" id="UP000176187">
    <property type="component" value="Unassembled WGS sequence"/>
</dbReference>
<reference evidence="1 2" key="1">
    <citation type="journal article" date="2016" name="Nat. Commun.">
        <title>Thousands of microbial genomes shed light on interconnected biogeochemical processes in an aquifer system.</title>
        <authorList>
            <person name="Anantharaman K."/>
            <person name="Brown C.T."/>
            <person name="Hug L.A."/>
            <person name="Sharon I."/>
            <person name="Castelle C.J."/>
            <person name="Probst A.J."/>
            <person name="Thomas B.C."/>
            <person name="Singh A."/>
            <person name="Wilkins M.J."/>
            <person name="Karaoz U."/>
            <person name="Brodie E.L."/>
            <person name="Williams K.H."/>
            <person name="Hubbard S.S."/>
            <person name="Banfield J.F."/>
        </authorList>
    </citation>
    <scope>NUCLEOTIDE SEQUENCE [LARGE SCALE GENOMIC DNA]</scope>
</reference>